<dbReference type="EMBL" id="LVYI01000014">
    <property type="protein sequence ID" value="OAP54335.1"/>
    <property type="molecule type" value="Genomic_DNA"/>
</dbReference>
<comment type="similarity">
    <text evidence="1">Belongs to the short-chain dehydrogenases/reductases (SDR) family.</text>
</comment>
<evidence type="ECO:0008006" key="6">
    <source>
        <dbReference type="Google" id="ProtNLM"/>
    </source>
</evidence>
<gene>
    <name evidence="4" type="ORF">AYL99_11436</name>
</gene>
<dbReference type="CDD" id="cd05233">
    <property type="entry name" value="SDR_c"/>
    <property type="match status" value="1"/>
</dbReference>
<dbReference type="InterPro" id="IPR002347">
    <property type="entry name" value="SDR_fam"/>
</dbReference>
<dbReference type="GO" id="GO:0016491">
    <property type="term" value="F:oxidoreductase activity"/>
    <property type="evidence" value="ECO:0007669"/>
    <property type="project" value="UniProtKB-KW"/>
</dbReference>
<evidence type="ECO:0000256" key="3">
    <source>
        <dbReference type="ARBA" id="ARBA00023002"/>
    </source>
</evidence>
<protein>
    <recommendedName>
        <fullName evidence="6">3-oxoacyl-[acyl-carrier protein] reductase</fullName>
    </recommendedName>
</protein>
<dbReference type="InterPro" id="IPR036291">
    <property type="entry name" value="NAD(P)-bd_dom_sf"/>
</dbReference>
<dbReference type="PROSITE" id="PS00061">
    <property type="entry name" value="ADH_SHORT"/>
    <property type="match status" value="1"/>
</dbReference>
<dbReference type="Proteomes" id="UP000078343">
    <property type="component" value="Unassembled WGS sequence"/>
</dbReference>
<evidence type="ECO:0000313" key="5">
    <source>
        <dbReference type="Proteomes" id="UP000078343"/>
    </source>
</evidence>
<dbReference type="PRINTS" id="PR00081">
    <property type="entry name" value="GDHRDH"/>
</dbReference>
<dbReference type="Pfam" id="PF13561">
    <property type="entry name" value="adh_short_C2"/>
    <property type="match status" value="1"/>
</dbReference>
<evidence type="ECO:0000313" key="4">
    <source>
        <dbReference type="EMBL" id="OAP54335.1"/>
    </source>
</evidence>
<evidence type="ECO:0000256" key="1">
    <source>
        <dbReference type="ARBA" id="ARBA00006484"/>
    </source>
</evidence>
<dbReference type="FunFam" id="3.40.50.720:FF:000084">
    <property type="entry name" value="Short-chain dehydrogenase reductase"/>
    <property type="match status" value="1"/>
</dbReference>
<dbReference type="GeneID" id="30015604"/>
<name>A0A178Z5I8_9EURO</name>
<sequence length="265" mass="27694">MDAASSLSFQDRAIAITGGASGIGLAVAKTLLMLGATVYIADLAQDVPNDLKDCERVHFMGKCDVTKRTACKEFIDSIPGRVDGLVTCAGVAPFEGKLAPDEIFQLDMNVNVAGTWNVVTETIRRMTGQEQLVRAGTVPGTVRDVGQGSIVTFGSGAALRGVPGLAAYCASKHAVLGLTRTWAKDFPGLRVNMIAPGLTDTPMAQSTMTANTDASARDLAKNLVAGTPKGRLAYPTDIADAVIFLLSDWSSFITGQALPVNGGNF</sequence>
<comment type="caution">
    <text evidence="4">The sequence shown here is derived from an EMBL/GenBank/DDBJ whole genome shotgun (WGS) entry which is preliminary data.</text>
</comment>
<proteinExistence type="inferred from homology"/>
<keyword evidence="3" id="KW-0560">Oxidoreductase</keyword>
<dbReference type="OrthoDB" id="1669814at2759"/>
<organism evidence="4 5">
    <name type="scientific">Fonsecaea erecta</name>
    <dbReference type="NCBI Taxonomy" id="1367422"/>
    <lineage>
        <taxon>Eukaryota</taxon>
        <taxon>Fungi</taxon>
        <taxon>Dikarya</taxon>
        <taxon>Ascomycota</taxon>
        <taxon>Pezizomycotina</taxon>
        <taxon>Eurotiomycetes</taxon>
        <taxon>Chaetothyriomycetidae</taxon>
        <taxon>Chaetothyriales</taxon>
        <taxon>Herpotrichiellaceae</taxon>
        <taxon>Fonsecaea</taxon>
    </lineage>
</organism>
<reference evidence="4 5" key="1">
    <citation type="submission" date="2016-04" db="EMBL/GenBank/DDBJ databases">
        <title>Draft genome of Fonsecaea erecta CBS 125763.</title>
        <authorList>
            <person name="Weiss V.A."/>
            <person name="Vicente V.A."/>
            <person name="Raittz R.T."/>
            <person name="Moreno L.F."/>
            <person name="De Souza E.M."/>
            <person name="Pedrosa F.O."/>
            <person name="Steffens M.B."/>
            <person name="Faoro H."/>
            <person name="Tadra-Sfeir M.Z."/>
            <person name="Najafzadeh M.J."/>
            <person name="Felipe M.S."/>
            <person name="Teixeira M."/>
            <person name="Sun J."/>
            <person name="Xi L."/>
            <person name="Gomes R."/>
            <person name="De Azevedo C.M."/>
            <person name="Salgado C.G."/>
            <person name="Da Silva M.B."/>
            <person name="Nascimento M.F."/>
            <person name="Queiroz-Telles F."/>
            <person name="Attili D.S."/>
            <person name="Gorbushina A."/>
        </authorList>
    </citation>
    <scope>NUCLEOTIDE SEQUENCE [LARGE SCALE GENOMIC DNA]</scope>
    <source>
        <strain evidence="4 5">CBS 125763</strain>
    </source>
</reference>
<dbReference type="STRING" id="1367422.A0A178Z5I8"/>
<dbReference type="Gene3D" id="3.40.50.720">
    <property type="entry name" value="NAD(P)-binding Rossmann-like Domain"/>
    <property type="match status" value="1"/>
</dbReference>
<dbReference type="PANTHER" id="PTHR24321:SF8">
    <property type="entry name" value="ESTRADIOL 17-BETA-DEHYDROGENASE 8-RELATED"/>
    <property type="match status" value="1"/>
</dbReference>
<dbReference type="PRINTS" id="PR00080">
    <property type="entry name" value="SDRFAMILY"/>
</dbReference>
<dbReference type="SUPFAM" id="SSF51735">
    <property type="entry name" value="NAD(P)-binding Rossmann-fold domains"/>
    <property type="match status" value="1"/>
</dbReference>
<evidence type="ECO:0000256" key="2">
    <source>
        <dbReference type="ARBA" id="ARBA00022857"/>
    </source>
</evidence>
<dbReference type="InterPro" id="IPR020904">
    <property type="entry name" value="Sc_DH/Rdtase_CS"/>
</dbReference>
<accession>A0A178Z5I8</accession>
<keyword evidence="5" id="KW-1185">Reference proteome</keyword>
<dbReference type="AlphaFoldDB" id="A0A178Z5I8"/>
<dbReference type="RefSeq" id="XP_018687702.1">
    <property type="nucleotide sequence ID" value="XM_018842942.1"/>
</dbReference>
<dbReference type="PANTHER" id="PTHR24321">
    <property type="entry name" value="DEHYDROGENASES, SHORT CHAIN"/>
    <property type="match status" value="1"/>
</dbReference>
<keyword evidence="2" id="KW-0521">NADP</keyword>